<organism evidence="1 2">
    <name type="scientific">Salipiger profundus</name>
    <dbReference type="NCBI Taxonomy" id="1229727"/>
    <lineage>
        <taxon>Bacteria</taxon>
        <taxon>Pseudomonadati</taxon>
        <taxon>Pseudomonadota</taxon>
        <taxon>Alphaproteobacteria</taxon>
        <taxon>Rhodobacterales</taxon>
        <taxon>Roseobacteraceae</taxon>
        <taxon>Salipiger</taxon>
    </lineage>
</organism>
<proteinExistence type="predicted"/>
<sequence>MILRRANGLLHALVLLAVLLLAGFPDIAPTHQNDHAPVASAALHEADEVPVHRSETETAGHCHPGVDCFTAAIFALVAEIVPPAVVTSTRYLAPFQLVDDIRPEMDLPPPRRRS</sequence>
<dbReference type="Proteomes" id="UP000186559">
    <property type="component" value="Chromosome"/>
</dbReference>
<dbReference type="OrthoDB" id="7862777at2"/>
<dbReference type="AlphaFoldDB" id="A0A1U7D059"/>
<dbReference type="EMBL" id="CP014796">
    <property type="protein sequence ID" value="APX21537.1"/>
    <property type="molecule type" value="Genomic_DNA"/>
</dbReference>
<protein>
    <submittedName>
        <fullName evidence="1">Uncharacterized protein</fullName>
    </submittedName>
</protein>
<dbReference type="KEGG" id="tpro:Ga0080559_TMP741"/>
<dbReference type="STRING" id="1229727.Ga0080559_TMP741"/>
<gene>
    <name evidence="1" type="ORF">Ga0080559_TMP741</name>
</gene>
<dbReference type="RefSeq" id="WP_017469917.1">
    <property type="nucleotide sequence ID" value="NZ_BMEW01000002.1"/>
</dbReference>
<evidence type="ECO:0000313" key="1">
    <source>
        <dbReference type="EMBL" id="APX21537.1"/>
    </source>
</evidence>
<reference evidence="1 2" key="1">
    <citation type="submission" date="2016-03" db="EMBL/GenBank/DDBJ databases">
        <title>Deep-sea bacteria in the southern Pacific.</title>
        <authorList>
            <person name="Tang K."/>
        </authorList>
    </citation>
    <scope>NUCLEOTIDE SEQUENCE [LARGE SCALE GENOMIC DNA]</scope>
    <source>
        <strain evidence="1 2">JLT2016</strain>
    </source>
</reference>
<evidence type="ECO:0000313" key="2">
    <source>
        <dbReference type="Proteomes" id="UP000186559"/>
    </source>
</evidence>
<keyword evidence="2" id="KW-1185">Reference proteome</keyword>
<accession>A0A1U7D059</accession>
<name>A0A1U7D059_9RHOB</name>